<accession>A0A1W9KRT6</accession>
<proteinExistence type="predicted"/>
<reference evidence="1 2" key="1">
    <citation type="submission" date="2017-01" db="EMBL/GenBank/DDBJ databases">
        <title>Novel large sulfur bacteria in the metagenomes of groundwater-fed chemosynthetic microbial mats in the Lake Huron basin.</title>
        <authorList>
            <person name="Sharrar A.M."/>
            <person name="Flood B.E."/>
            <person name="Bailey J.V."/>
            <person name="Jones D.S."/>
            <person name="Biddanda B."/>
            <person name="Ruberg S.A."/>
            <person name="Marcus D.N."/>
            <person name="Dick G.J."/>
        </authorList>
    </citation>
    <scope>NUCLEOTIDE SEQUENCE [LARGE SCALE GENOMIC DNA]</scope>
    <source>
        <strain evidence="1">A7</strain>
    </source>
</reference>
<name>A0A1W9KRT6_9BURK</name>
<evidence type="ECO:0000313" key="1">
    <source>
        <dbReference type="EMBL" id="OQW87044.1"/>
    </source>
</evidence>
<sequence>MTNLGHTTSLILGLPFDLARANYARAVRLGLIEHSMLKSARFAQELTEIERLTLGLWARRV</sequence>
<comment type="caution">
    <text evidence="1">The sequence shown here is derived from an EMBL/GenBank/DDBJ whole genome shotgun (WGS) entry which is preliminary data.</text>
</comment>
<dbReference type="EMBL" id="MTEI01000011">
    <property type="protein sequence ID" value="OQW87044.1"/>
    <property type="molecule type" value="Genomic_DNA"/>
</dbReference>
<dbReference type="Proteomes" id="UP000192505">
    <property type="component" value="Unassembled WGS sequence"/>
</dbReference>
<organism evidence="1 2">
    <name type="scientific">Rhodoferax ferrireducens</name>
    <dbReference type="NCBI Taxonomy" id="192843"/>
    <lineage>
        <taxon>Bacteria</taxon>
        <taxon>Pseudomonadati</taxon>
        <taxon>Pseudomonadota</taxon>
        <taxon>Betaproteobacteria</taxon>
        <taxon>Burkholderiales</taxon>
        <taxon>Comamonadaceae</taxon>
        <taxon>Rhodoferax</taxon>
    </lineage>
</organism>
<evidence type="ECO:0000313" key="2">
    <source>
        <dbReference type="Proteomes" id="UP000192505"/>
    </source>
</evidence>
<gene>
    <name evidence="1" type="ORF">BWK72_15010</name>
</gene>
<dbReference type="AlphaFoldDB" id="A0A1W9KRT6"/>
<protein>
    <submittedName>
        <fullName evidence="1">Uncharacterized protein</fullName>
    </submittedName>
</protein>